<keyword evidence="1" id="KW-0805">Transcription regulation</keyword>
<reference evidence="5" key="2">
    <citation type="submission" date="2021-04" db="EMBL/GenBank/DDBJ databases">
        <authorList>
            <person name="Gilroy R."/>
        </authorList>
    </citation>
    <scope>NUCLEOTIDE SEQUENCE</scope>
    <source>
        <strain evidence="5">1719</strain>
    </source>
</reference>
<dbReference type="GO" id="GO:0003700">
    <property type="term" value="F:DNA-binding transcription factor activity"/>
    <property type="evidence" value="ECO:0007669"/>
    <property type="project" value="InterPro"/>
</dbReference>
<dbReference type="PROSITE" id="PS01124">
    <property type="entry name" value="HTH_ARAC_FAMILY_2"/>
    <property type="match status" value="1"/>
</dbReference>
<evidence type="ECO:0000313" key="5">
    <source>
        <dbReference type="EMBL" id="HIX55390.1"/>
    </source>
</evidence>
<dbReference type="InterPro" id="IPR018060">
    <property type="entry name" value="HTH_AraC"/>
</dbReference>
<dbReference type="InterPro" id="IPR009057">
    <property type="entry name" value="Homeodomain-like_sf"/>
</dbReference>
<dbReference type="SUPFAM" id="SSF46689">
    <property type="entry name" value="Homeodomain-like"/>
    <property type="match status" value="1"/>
</dbReference>
<keyword evidence="3" id="KW-0804">Transcription</keyword>
<organism evidence="5 6">
    <name type="scientific">Candidatus Sphingobacterium stercoripullorum</name>
    <dbReference type="NCBI Taxonomy" id="2838759"/>
    <lineage>
        <taxon>Bacteria</taxon>
        <taxon>Pseudomonadati</taxon>
        <taxon>Bacteroidota</taxon>
        <taxon>Sphingobacteriia</taxon>
        <taxon>Sphingobacteriales</taxon>
        <taxon>Sphingobacteriaceae</taxon>
        <taxon>Sphingobacterium</taxon>
    </lineage>
</organism>
<evidence type="ECO:0000256" key="3">
    <source>
        <dbReference type="ARBA" id="ARBA00023163"/>
    </source>
</evidence>
<gene>
    <name evidence="5" type="ORF">H9853_10205</name>
</gene>
<dbReference type="PANTHER" id="PTHR11019:SF199">
    <property type="entry name" value="HTH-TYPE TRANSCRIPTIONAL REGULATOR NIMR"/>
    <property type="match status" value="1"/>
</dbReference>
<dbReference type="PANTHER" id="PTHR11019">
    <property type="entry name" value="HTH-TYPE TRANSCRIPTIONAL REGULATOR NIMR"/>
    <property type="match status" value="1"/>
</dbReference>
<dbReference type="SUPFAM" id="SSF51182">
    <property type="entry name" value="RmlC-like cupins"/>
    <property type="match status" value="1"/>
</dbReference>
<reference evidence="5" key="1">
    <citation type="journal article" date="2021" name="PeerJ">
        <title>Extensive microbial diversity within the chicken gut microbiome revealed by metagenomics and culture.</title>
        <authorList>
            <person name="Gilroy R."/>
            <person name="Ravi A."/>
            <person name="Getino M."/>
            <person name="Pursley I."/>
            <person name="Horton D.L."/>
            <person name="Alikhan N.F."/>
            <person name="Baker D."/>
            <person name="Gharbi K."/>
            <person name="Hall N."/>
            <person name="Watson M."/>
            <person name="Adriaenssens E.M."/>
            <person name="Foster-Nyarko E."/>
            <person name="Jarju S."/>
            <person name="Secka A."/>
            <person name="Antonio M."/>
            <person name="Oren A."/>
            <person name="Chaudhuri R.R."/>
            <person name="La Ragione R."/>
            <person name="Hildebrand F."/>
            <person name="Pallen M.J."/>
        </authorList>
    </citation>
    <scope>NUCLEOTIDE SEQUENCE</scope>
    <source>
        <strain evidence="5">1719</strain>
    </source>
</reference>
<dbReference type="InterPro" id="IPR003313">
    <property type="entry name" value="AraC-bd"/>
</dbReference>
<proteinExistence type="predicted"/>
<dbReference type="EMBL" id="DXEZ01000285">
    <property type="protein sequence ID" value="HIX55390.1"/>
    <property type="molecule type" value="Genomic_DNA"/>
</dbReference>
<feature type="domain" description="HTH araC/xylS-type" evidence="4">
    <location>
        <begin position="162"/>
        <end position="260"/>
    </location>
</feature>
<evidence type="ECO:0000256" key="2">
    <source>
        <dbReference type="ARBA" id="ARBA00023125"/>
    </source>
</evidence>
<keyword evidence="2" id="KW-0238">DNA-binding</keyword>
<accession>A0A9D2AZB1</accession>
<dbReference type="GO" id="GO:0043565">
    <property type="term" value="F:sequence-specific DNA binding"/>
    <property type="evidence" value="ECO:0007669"/>
    <property type="project" value="InterPro"/>
</dbReference>
<name>A0A9D2AZB1_9SPHI</name>
<dbReference type="Proteomes" id="UP000824156">
    <property type="component" value="Unassembled WGS sequence"/>
</dbReference>
<dbReference type="SMART" id="SM00342">
    <property type="entry name" value="HTH_ARAC"/>
    <property type="match status" value="1"/>
</dbReference>
<comment type="caution">
    <text evidence="5">The sequence shown here is derived from an EMBL/GenBank/DDBJ whole genome shotgun (WGS) entry which is preliminary data.</text>
</comment>
<dbReference type="Pfam" id="PF12833">
    <property type="entry name" value="HTH_18"/>
    <property type="match status" value="1"/>
</dbReference>
<dbReference type="AlphaFoldDB" id="A0A9D2AZB1"/>
<protein>
    <submittedName>
        <fullName evidence="5">AraC family transcriptional regulator</fullName>
    </submittedName>
</protein>
<evidence type="ECO:0000256" key="1">
    <source>
        <dbReference type="ARBA" id="ARBA00023015"/>
    </source>
</evidence>
<sequence length="265" mass="31361">MKRHVNDYQLVDEVKKDAFVWHAKHWRHSKDFHSHRKAQLVFVEDGFQYLHTQEKSFLLPKNHAAWIPSSTPHKTSSPLESVSLRTIYYEPKVLSAYFDDIYLFYVPEVLKKMILYTEKWSMNTKQSISEEYFLKAILYELPQFITSSVPLLIPSPKSEVLKNIAQFLQQNYDQKINIGDLSNIFHIGRRTLERNFKSEMDMTISKYIQLIRLVKSVELLNQREYNISEIAFQVGYKSVQSFSNSFFHLLGKRPQFYRSLSETSS</sequence>
<dbReference type="InterPro" id="IPR011051">
    <property type="entry name" value="RmlC_Cupin_sf"/>
</dbReference>
<dbReference type="Pfam" id="PF02311">
    <property type="entry name" value="AraC_binding"/>
    <property type="match status" value="1"/>
</dbReference>
<dbReference type="Gene3D" id="1.10.10.60">
    <property type="entry name" value="Homeodomain-like"/>
    <property type="match status" value="2"/>
</dbReference>
<evidence type="ECO:0000259" key="4">
    <source>
        <dbReference type="PROSITE" id="PS01124"/>
    </source>
</evidence>
<evidence type="ECO:0000313" key="6">
    <source>
        <dbReference type="Proteomes" id="UP000824156"/>
    </source>
</evidence>